<dbReference type="RefSeq" id="WP_041958586.1">
    <property type="nucleotide sequence ID" value="NZ_JRPN01000024.1"/>
</dbReference>
<reference evidence="1 2" key="1">
    <citation type="submission" date="2014-09" db="EMBL/GenBank/DDBJ databases">
        <title>Draft genome of Bradyrhizobium japonicum Is-34.</title>
        <authorList>
            <person name="Tsurumaru H."/>
            <person name="Yamakawa T."/>
            <person name="Hashimoto S."/>
            <person name="Okizaki K."/>
            <person name="Kanesaki Y."/>
            <person name="Yoshikawa H."/>
            <person name="Yajima S."/>
        </authorList>
    </citation>
    <scope>NUCLEOTIDE SEQUENCE [LARGE SCALE GENOMIC DNA]</scope>
    <source>
        <strain evidence="1 2">Is-34</strain>
    </source>
</reference>
<evidence type="ECO:0000313" key="1">
    <source>
        <dbReference type="EMBL" id="KGT75822.1"/>
    </source>
</evidence>
<comment type="caution">
    <text evidence="1">The sequence shown here is derived from an EMBL/GenBank/DDBJ whole genome shotgun (WGS) entry which is preliminary data.</text>
</comment>
<sequence length="381" mass="42760">MADRSAIEWTDASWTPVRARNLITGKVGWHCEHATTGCEHCYSEGFNKRLGTGLPFKPGHRKDIEIFLDEQMLTQPLRWKKPRKIFVCSMTDAFADFVTDEMLDRMFAVMAMSPQHTFQVLTKRAKRMRRYLTNADQNEAASVGIRSPGFTVNQRVQALVADYMKLGKFRVNGFGPLYKEDWERAKPNLRPLPLQNVWLGVSAERQPEADERVPELQATPAAVRFVSLEPLLGHISLHALNLATPTPSDALRGVQCVPDGSLEGHHNEQIAKLDWVIVGGESGRDARPMHPDWPRSLRDWCQACDVAYFFKQWGEWAPSTPEEARGNPHSGWQANAAHPHVAKASALYPEAGAKFIARVGKKAAGRLLDGVEHNEFPRVPA</sequence>
<evidence type="ECO:0000313" key="2">
    <source>
        <dbReference type="Proteomes" id="UP000030377"/>
    </source>
</evidence>
<protein>
    <recommendedName>
        <fullName evidence="3">Phage Gp37/Gp68 family protein</fullName>
    </recommendedName>
</protein>
<accession>A0A0A3XN34</accession>
<dbReference type="InterPro" id="IPR011101">
    <property type="entry name" value="DUF5131"/>
</dbReference>
<proteinExistence type="predicted"/>
<gene>
    <name evidence="1" type="ORF">MA20_32050</name>
</gene>
<name>A0A0A3XN34_BRAJP</name>
<organism evidence="1 2">
    <name type="scientific">Bradyrhizobium japonicum</name>
    <dbReference type="NCBI Taxonomy" id="375"/>
    <lineage>
        <taxon>Bacteria</taxon>
        <taxon>Pseudomonadati</taxon>
        <taxon>Pseudomonadota</taxon>
        <taxon>Alphaproteobacteria</taxon>
        <taxon>Hyphomicrobiales</taxon>
        <taxon>Nitrobacteraceae</taxon>
        <taxon>Bradyrhizobium</taxon>
    </lineage>
</organism>
<dbReference type="Pfam" id="PF07505">
    <property type="entry name" value="DUF5131"/>
    <property type="match status" value="1"/>
</dbReference>
<dbReference type="Proteomes" id="UP000030377">
    <property type="component" value="Unassembled WGS sequence"/>
</dbReference>
<evidence type="ECO:0008006" key="3">
    <source>
        <dbReference type="Google" id="ProtNLM"/>
    </source>
</evidence>
<dbReference type="EMBL" id="JRPN01000024">
    <property type="protein sequence ID" value="KGT75822.1"/>
    <property type="molecule type" value="Genomic_DNA"/>
</dbReference>
<dbReference type="AlphaFoldDB" id="A0A0A3XN34"/>